<keyword evidence="3" id="KW-1185">Reference proteome</keyword>
<dbReference type="PANTHER" id="PTHR30041:SF7">
    <property type="entry name" value="GLOBAL TRANSCRIPTIONAL REGULATOR SPX"/>
    <property type="match status" value="1"/>
</dbReference>
<dbReference type="OrthoDB" id="9794155at2"/>
<comment type="caution">
    <text evidence="2">The sequence shown here is derived from an EMBL/GenBank/DDBJ whole genome shotgun (WGS) entry which is preliminary data.</text>
</comment>
<dbReference type="NCBIfam" id="NF002459">
    <property type="entry name" value="PRK01655.1"/>
    <property type="match status" value="1"/>
</dbReference>
<dbReference type="SUPFAM" id="SSF52833">
    <property type="entry name" value="Thioredoxin-like"/>
    <property type="match status" value="1"/>
</dbReference>
<evidence type="ECO:0000313" key="2">
    <source>
        <dbReference type="EMBL" id="PAV27964.1"/>
    </source>
</evidence>
<dbReference type="InterPro" id="IPR036249">
    <property type="entry name" value="Thioredoxin-like_sf"/>
</dbReference>
<dbReference type="Pfam" id="PF03960">
    <property type="entry name" value="ArsC"/>
    <property type="match status" value="1"/>
</dbReference>
<accession>A0A2A2I9L4</accession>
<dbReference type="PANTHER" id="PTHR30041">
    <property type="entry name" value="ARSENATE REDUCTASE"/>
    <property type="match status" value="1"/>
</dbReference>
<comment type="similarity">
    <text evidence="1">Belongs to the ArsC family.</text>
</comment>
<dbReference type="InterPro" id="IPR006504">
    <property type="entry name" value="Tscrpt_reg_Spx/MgsR"/>
</dbReference>
<sequence length="127" mass="14844">MLRLYVTPGCTSCRKARVWLQENNLPFVERNTFSEPLTLPEIKGIFRLTDNGTEDIISTRSKIFQKNIGDMDQLSLNVLYSFIQENPSILRSPIIHDEKRLMVGYSKSQIRRFLPRSVRSLQLHDVY</sequence>
<reference evidence="2 3" key="1">
    <citation type="submission" date="2017-08" db="EMBL/GenBank/DDBJ databases">
        <title>Virgibacillus indicus sp. nov. and Virgibacillus profoundi sp. nov, two moderately halophilic bacteria isolated from marine sediment by using the Microfluidic Streak Plate.</title>
        <authorList>
            <person name="Xu B."/>
            <person name="Hu B."/>
            <person name="Wang J."/>
            <person name="Zhu Y."/>
            <person name="Huang L."/>
            <person name="Du W."/>
            <person name="Huang Y."/>
        </authorList>
    </citation>
    <scope>NUCLEOTIDE SEQUENCE [LARGE SCALE GENOMIC DNA]</scope>
    <source>
        <strain evidence="2 3">IO3-P3-H5</strain>
    </source>
</reference>
<dbReference type="CDD" id="cd03032">
    <property type="entry name" value="ArsC_Spx"/>
    <property type="match status" value="1"/>
</dbReference>
<dbReference type="RefSeq" id="WP_095657127.1">
    <property type="nucleotide sequence ID" value="NZ_NPOA01000016.1"/>
</dbReference>
<dbReference type="EMBL" id="NPOA01000016">
    <property type="protein sequence ID" value="PAV27964.1"/>
    <property type="molecule type" value="Genomic_DNA"/>
</dbReference>
<dbReference type="InterPro" id="IPR006660">
    <property type="entry name" value="Arsenate_reductase-like"/>
</dbReference>
<dbReference type="AlphaFoldDB" id="A0A2A2I9L4"/>
<dbReference type="Proteomes" id="UP000218887">
    <property type="component" value="Unassembled WGS sequence"/>
</dbReference>
<protein>
    <submittedName>
        <fullName evidence="2">Transcriptional regulator Spx</fullName>
    </submittedName>
</protein>
<name>A0A2A2I9L4_9BACI</name>
<evidence type="ECO:0000313" key="3">
    <source>
        <dbReference type="Proteomes" id="UP000218887"/>
    </source>
</evidence>
<evidence type="ECO:0000256" key="1">
    <source>
        <dbReference type="PROSITE-ProRule" id="PRU01282"/>
    </source>
</evidence>
<gene>
    <name evidence="2" type="ORF">CIL05_19035</name>
</gene>
<proteinExistence type="inferred from homology"/>
<dbReference type="Gene3D" id="3.40.30.10">
    <property type="entry name" value="Glutaredoxin"/>
    <property type="match status" value="1"/>
</dbReference>
<organism evidence="2 3">
    <name type="scientific">Virgibacillus profundi</name>
    <dbReference type="NCBI Taxonomy" id="2024555"/>
    <lineage>
        <taxon>Bacteria</taxon>
        <taxon>Bacillati</taxon>
        <taxon>Bacillota</taxon>
        <taxon>Bacilli</taxon>
        <taxon>Bacillales</taxon>
        <taxon>Bacillaceae</taxon>
        <taxon>Virgibacillus</taxon>
    </lineage>
</organism>
<dbReference type="NCBIfam" id="TIGR01617">
    <property type="entry name" value="arsC_related"/>
    <property type="match status" value="1"/>
</dbReference>
<dbReference type="PROSITE" id="PS51353">
    <property type="entry name" value="ARSC"/>
    <property type="match status" value="1"/>
</dbReference>